<proteinExistence type="predicted"/>
<keyword evidence="1" id="KW-0812">Transmembrane</keyword>
<dbReference type="SUPFAM" id="SSF103473">
    <property type="entry name" value="MFS general substrate transporter"/>
    <property type="match status" value="1"/>
</dbReference>
<gene>
    <name evidence="2" type="ORF">E6C48_09160</name>
</gene>
<dbReference type="Proteomes" id="UP000306441">
    <property type="component" value="Unassembled WGS sequence"/>
</dbReference>
<evidence type="ECO:0000313" key="3">
    <source>
        <dbReference type="Proteomes" id="UP000306441"/>
    </source>
</evidence>
<keyword evidence="1" id="KW-0472">Membrane</keyword>
<organism evidence="2 3">
    <name type="scientific">Ollibium composti</name>
    <dbReference type="NCBI Taxonomy" id="2675109"/>
    <lineage>
        <taxon>Bacteria</taxon>
        <taxon>Pseudomonadati</taxon>
        <taxon>Pseudomonadota</taxon>
        <taxon>Alphaproteobacteria</taxon>
        <taxon>Hyphomicrobiales</taxon>
        <taxon>Phyllobacteriaceae</taxon>
        <taxon>Ollibium</taxon>
    </lineage>
</organism>
<dbReference type="InterPro" id="IPR036259">
    <property type="entry name" value="MFS_trans_sf"/>
</dbReference>
<keyword evidence="1" id="KW-1133">Transmembrane helix</keyword>
<name>A0ABY2Q818_9HYPH</name>
<protein>
    <recommendedName>
        <fullName evidence="4">LPXTG cell wall anchor domain-containing protein</fullName>
    </recommendedName>
</protein>
<accession>A0ABY2Q818</accession>
<dbReference type="EMBL" id="SSNY01000004">
    <property type="protein sequence ID" value="THF57903.1"/>
    <property type="molecule type" value="Genomic_DNA"/>
</dbReference>
<feature type="transmembrane region" description="Helical" evidence="1">
    <location>
        <begin position="32"/>
        <end position="58"/>
    </location>
</feature>
<evidence type="ECO:0000256" key="1">
    <source>
        <dbReference type="SAM" id="Phobius"/>
    </source>
</evidence>
<comment type="caution">
    <text evidence="2">The sequence shown here is derived from an EMBL/GenBank/DDBJ whole genome shotgun (WGS) entry which is preliminary data.</text>
</comment>
<sequence length="69" mass="7522">MDRENRNAAIAALVILVGFGVLAYWLPTIMLALGGVSTVLAALAAVLFGLALFIVLWLRGRAQRRKENR</sequence>
<reference evidence="2 3" key="1">
    <citation type="submission" date="2019-04" db="EMBL/GenBank/DDBJ databases">
        <title>Mesorhizobium composti sp. nov., isolated from compost.</title>
        <authorList>
            <person name="Lin S.-Y."/>
            <person name="Hameed A."/>
            <person name="Hsieh Y.-T."/>
            <person name="Young C.-C."/>
        </authorList>
    </citation>
    <scope>NUCLEOTIDE SEQUENCE [LARGE SCALE GENOMIC DNA]</scope>
    <source>
        <strain evidence="2 3">CC-YTH430</strain>
    </source>
</reference>
<evidence type="ECO:0008006" key="4">
    <source>
        <dbReference type="Google" id="ProtNLM"/>
    </source>
</evidence>
<feature type="transmembrane region" description="Helical" evidence="1">
    <location>
        <begin position="7"/>
        <end position="26"/>
    </location>
</feature>
<keyword evidence="3" id="KW-1185">Reference proteome</keyword>
<dbReference type="RefSeq" id="WP_136356333.1">
    <property type="nucleotide sequence ID" value="NZ_SSNY01000004.1"/>
</dbReference>
<evidence type="ECO:0000313" key="2">
    <source>
        <dbReference type="EMBL" id="THF57903.1"/>
    </source>
</evidence>